<evidence type="ECO:0000313" key="7">
    <source>
        <dbReference type="Proteomes" id="UP000076532"/>
    </source>
</evidence>
<organism evidence="6 7">
    <name type="scientific">Athelia psychrophila</name>
    <dbReference type="NCBI Taxonomy" id="1759441"/>
    <lineage>
        <taxon>Eukaryota</taxon>
        <taxon>Fungi</taxon>
        <taxon>Dikarya</taxon>
        <taxon>Basidiomycota</taxon>
        <taxon>Agaricomycotina</taxon>
        <taxon>Agaricomycetes</taxon>
        <taxon>Agaricomycetidae</taxon>
        <taxon>Atheliales</taxon>
        <taxon>Atheliaceae</taxon>
        <taxon>Athelia</taxon>
    </lineage>
</organism>
<feature type="compositionally biased region" description="Pro residues" evidence="5">
    <location>
        <begin position="163"/>
        <end position="178"/>
    </location>
</feature>
<evidence type="ECO:0000256" key="4">
    <source>
        <dbReference type="ARBA" id="ARBA00023316"/>
    </source>
</evidence>
<dbReference type="AlphaFoldDB" id="A0A166EI81"/>
<keyword evidence="7" id="KW-1185">Reference proteome</keyword>
<dbReference type="GO" id="GO:0006078">
    <property type="term" value="P:(1-&gt;6)-beta-D-glucan biosynthetic process"/>
    <property type="evidence" value="ECO:0007669"/>
    <property type="project" value="TreeGrafter"/>
</dbReference>
<dbReference type="PANTHER" id="PTHR31361:SF1">
    <property type="entry name" value="BETA-GLUCAN SYNTHESIS-ASSOCIATED PROTEIN KRE6-RELATED"/>
    <property type="match status" value="1"/>
</dbReference>
<dbReference type="GO" id="GO:0005886">
    <property type="term" value="C:plasma membrane"/>
    <property type="evidence" value="ECO:0007669"/>
    <property type="project" value="TreeGrafter"/>
</dbReference>
<proteinExistence type="predicted"/>
<dbReference type="GO" id="GO:0005789">
    <property type="term" value="C:endoplasmic reticulum membrane"/>
    <property type="evidence" value="ECO:0007669"/>
    <property type="project" value="TreeGrafter"/>
</dbReference>
<comment type="subcellular location">
    <subcellularLocation>
        <location evidence="1">Membrane</location>
    </subcellularLocation>
</comment>
<dbReference type="Pfam" id="PF03935">
    <property type="entry name" value="SKN1_KRE6_Sbg1"/>
    <property type="match status" value="2"/>
</dbReference>
<dbReference type="EMBL" id="KV417600">
    <property type="protein sequence ID" value="KZP15792.1"/>
    <property type="molecule type" value="Genomic_DNA"/>
</dbReference>
<dbReference type="Gene3D" id="2.60.120.200">
    <property type="match status" value="1"/>
</dbReference>
<gene>
    <name evidence="6" type="ORF">FIBSPDRAFT_934957</name>
</gene>
<feature type="region of interest" description="Disordered" evidence="5">
    <location>
        <begin position="163"/>
        <end position="184"/>
    </location>
</feature>
<feature type="compositionally biased region" description="Basic and acidic residues" evidence="5">
    <location>
        <begin position="30"/>
        <end position="43"/>
    </location>
</feature>
<evidence type="ECO:0000256" key="1">
    <source>
        <dbReference type="ARBA" id="ARBA00004370"/>
    </source>
</evidence>
<accession>A0A166EI81</accession>
<keyword evidence="3" id="KW-0325">Glycoprotein</keyword>
<dbReference type="InterPro" id="IPR005629">
    <property type="entry name" value="Skn1/Kre6/Sbg1"/>
</dbReference>
<protein>
    <submittedName>
        <fullName evidence="6">Glycoside hydrolase family 16 protein</fullName>
    </submittedName>
</protein>
<evidence type="ECO:0000256" key="2">
    <source>
        <dbReference type="ARBA" id="ARBA00023136"/>
    </source>
</evidence>
<name>A0A166EI81_9AGAM</name>
<evidence type="ECO:0000256" key="5">
    <source>
        <dbReference type="SAM" id="MobiDB-lite"/>
    </source>
</evidence>
<dbReference type="GO" id="GO:0015926">
    <property type="term" value="F:glucosidase activity"/>
    <property type="evidence" value="ECO:0007669"/>
    <property type="project" value="TreeGrafter"/>
</dbReference>
<evidence type="ECO:0000256" key="3">
    <source>
        <dbReference type="ARBA" id="ARBA00023180"/>
    </source>
</evidence>
<dbReference type="Proteomes" id="UP000076532">
    <property type="component" value="Unassembled WGS sequence"/>
</dbReference>
<dbReference type="PANTHER" id="PTHR31361">
    <property type="entry name" value="BETA-GLUCAN SYNTHESIS-ASSOCIATED PROTEIN KRE6-RELATED"/>
    <property type="match status" value="1"/>
</dbReference>
<keyword evidence="2" id="KW-0472">Membrane</keyword>
<sequence length="675" mass="73820">MKYGEKADPAPAQTRFLLLIRSSPNPAQADPRDRDGGGKCEKASSQDIRFLIPPATPPLTPAPILRMELSSRRVVDAALIPPNSSASEPPRDAYAHSRCFLPSSVCGRPACMMVSIGAPPVGITCTFAFAAARDRTGGVRTRRRAYLAYRCLQGSLPLPFPPNAGPVPIHPHPAPSPATPGNESGDGRVCPVVVAYARLLSPSTRAWACSKAHHVARGVASARKSIHGAGGLLYGSDSRSGMENGGLRGDWAGNESGMSETGVWPLMCLCICAGRRTVCGEGHRVVVTIRFGWGIHGQLEPRASSYISYTTKMLKIENRDGALRILGASQLRARGVPNRLRSGLLTTLAGYPVITYFKKNNLSAIGGYNIGGINSTSQVPTNASLEITLSEKQTRGRDYQDGMMSSWNKFCFAGGMVEMTVSLPGAPNTVGLWGKHRVGWLWGVIGRHVAIHVRRVRCRNRPEPDPNRRPLAATTRGASNIHRPIHFDGTVWDPYTGGSDQQAPSVVTKVIHLVDFKWRTRVDDHCRELGVGNATEILAGPYLLMNLGQSTNVGTVDITHIPYPVTMHVDFIWVYQLKDAIDYDYDCNPNDFPAADCINQYIEAYNLTTWKDDYEQPFPKSCFFGQCWTCAGHVKMLRFARPSFHVPRISDLPGERQASSLPSMIEYQLDLVEMC</sequence>
<keyword evidence="4" id="KW-0961">Cell wall biogenesis/degradation</keyword>
<keyword evidence="6" id="KW-0378">Hydrolase</keyword>
<dbReference type="OrthoDB" id="412647at2759"/>
<dbReference type="GO" id="GO:0071555">
    <property type="term" value="P:cell wall organization"/>
    <property type="evidence" value="ECO:0007669"/>
    <property type="project" value="UniProtKB-KW"/>
</dbReference>
<dbReference type="STRING" id="436010.A0A166EI81"/>
<reference evidence="6 7" key="1">
    <citation type="journal article" date="2016" name="Mol. Biol. Evol.">
        <title>Comparative Genomics of Early-Diverging Mushroom-Forming Fungi Provides Insights into the Origins of Lignocellulose Decay Capabilities.</title>
        <authorList>
            <person name="Nagy L.G."/>
            <person name="Riley R."/>
            <person name="Tritt A."/>
            <person name="Adam C."/>
            <person name="Daum C."/>
            <person name="Floudas D."/>
            <person name="Sun H."/>
            <person name="Yadav J.S."/>
            <person name="Pangilinan J."/>
            <person name="Larsson K.H."/>
            <person name="Matsuura K."/>
            <person name="Barry K."/>
            <person name="Labutti K."/>
            <person name="Kuo R."/>
            <person name="Ohm R.A."/>
            <person name="Bhattacharya S.S."/>
            <person name="Shirouzu T."/>
            <person name="Yoshinaga Y."/>
            <person name="Martin F.M."/>
            <person name="Grigoriev I.V."/>
            <person name="Hibbett D.S."/>
        </authorList>
    </citation>
    <scope>NUCLEOTIDE SEQUENCE [LARGE SCALE GENOMIC DNA]</scope>
    <source>
        <strain evidence="6 7">CBS 109695</strain>
    </source>
</reference>
<feature type="region of interest" description="Disordered" evidence="5">
    <location>
        <begin position="21"/>
        <end position="43"/>
    </location>
</feature>
<evidence type="ECO:0000313" key="6">
    <source>
        <dbReference type="EMBL" id="KZP15792.1"/>
    </source>
</evidence>